<accession>A0AAW1LSZ1</accession>
<proteinExistence type="predicted"/>
<reference evidence="2 3" key="1">
    <citation type="journal article" date="2024" name="BMC Genomics">
        <title>De novo assembly and annotation of Popillia japonica's genome with initial clues to its potential as an invasive pest.</title>
        <authorList>
            <person name="Cucini C."/>
            <person name="Boschi S."/>
            <person name="Funari R."/>
            <person name="Cardaioli E."/>
            <person name="Iannotti N."/>
            <person name="Marturano G."/>
            <person name="Paoli F."/>
            <person name="Bruttini M."/>
            <person name="Carapelli A."/>
            <person name="Frati F."/>
            <person name="Nardi F."/>
        </authorList>
    </citation>
    <scope>NUCLEOTIDE SEQUENCE [LARGE SCALE GENOMIC DNA]</scope>
    <source>
        <strain evidence="2">DMR45628</strain>
    </source>
</reference>
<dbReference type="AlphaFoldDB" id="A0AAW1LSZ1"/>
<dbReference type="EMBL" id="JASPKY010000105">
    <property type="protein sequence ID" value="KAK9737080.1"/>
    <property type="molecule type" value="Genomic_DNA"/>
</dbReference>
<gene>
    <name evidence="2" type="ORF">QE152_g11014</name>
</gene>
<protein>
    <submittedName>
        <fullName evidence="2">Uncharacterized protein</fullName>
    </submittedName>
</protein>
<sequence length="205" mass="22964">MHHGLTLLCAHQLAFQFAKAKHKKYPQKWDEVHCSDVDFLDCPVTDRPAELVCAVLEDEASATTSHMAENENLNSKVHESILQSENVVLQESLPLTELTSRKKKTVVLFKDDGLLSQKITKPTDHSSSSDKDEGKLSDSNSEDIESNEEELLQINALEDVKRIQAEDLVLVKFATKTSIVHYVGCVVTTQEDECAIKSWVCIQNL</sequence>
<feature type="compositionally biased region" description="Basic and acidic residues" evidence="1">
    <location>
        <begin position="121"/>
        <end position="136"/>
    </location>
</feature>
<evidence type="ECO:0000313" key="2">
    <source>
        <dbReference type="EMBL" id="KAK9737080.1"/>
    </source>
</evidence>
<keyword evidence="3" id="KW-1185">Reference proteome</keyword>
<name>A0AAW1LSZ1_POPJA</name>
<evidence type="ECO:0000313" key="3">
    <source>
        <dbReference type="Proteomes" id="UP001458880"/>
    </source>
</evidence>
<organism evidence="2 3">
    <name type="scientific">Popillia japonica</name>
    <name type="common">Japanese beetle</name>
    <dbReference type="NCBI Taxonomy" id="7064"/>
    <lineage>
        <taxon>Eukaryota</taxon>
        <taxon>Metazoa</taxon>
        <taxon>Ecdysozoa</taxon>
        <taxon>Arthropoda</taxon>
        <taxon>Hexapoda</taxon>
        <taxon>Insecta</taxon>
        <taxon>Pterygota</taxon>
        <taxon>Neoptera</taxon>
        <taxon>Endopterygota</taxon>
        <taxon>Coleoptera</taxon>
        <taxon>Polyphaga</taxon>
        <taxon>Scarabaeiformia</taxon>
        <taxon>Scarabaeidae</taxon>
        <taxon>Rutelinae</taxon>
        <taxon>Popillia</taxon>
    </lineage>
</organism>
<evidence type="ECO:0000256" key="1">
    <source>
        <dbReference type="SAM" id="MobiDB-lite"/>
    </source>
</evidence>
<feature type="region of interest" description="Disordered" evidence="1">
    <location>
        <begin position="119"/>
        <end position="147"/>
    </location>
</feature>
<dbReference type="Proteomes" id="UP001458880">
    <property type="component" value="Unassembled WGS sequence"/>
</dbReference>
<comment type="caution">
    <text evidence="2">The sequence shown here is derived from an EMBL/GenBank/DDBJ whole genome shotgun (WGS) entry which is preliminary data.</text>
</comment>